<dbReference type="PRINTS" id="PR00081">
    <property type="entry name" value="GDHRDH"/>
</dbReference>
<dbReference type="NCBIfam" id="NF004826">
    <property type="entry name" value="PRK06182.1"/>
    <property type="match status" value="1"/>
</dbReference>
<dbReference type="Gene3D" id="3.40.50.720">
    <property type="entry name" value="NAD(P)-binding Rossmann-like Domain"/>
    <property type="match status" value="1"/>
</dbReference>
<keyword evidence="2" id="KW-0560">Oxidoreductase</keyword>
<protein>
    <submittedName>
        <fullName evidence="5">SDR family NAD(P)-dependent oxidoreductase</fullName>
    </submittedName>
</protein>
<evidence type="ECO:0000256" key="2">
    <source>
        <dbReference type="ARBA" id="ARBA00023002"/>
    </source>
</evidence>
<dbReference type="Proteomes" id="UP000324351">
    <property type="component" value="Unassembled WGS sequence"/>
</dbReference>
<name>A0A5B1M726_9ACTN</name>
<dbReference type="InterPro" id="IPR057326">
    <property type="entry name" value="KR_dom"/>
</dbReference>
<organism evidence="5 6">
    <name type="scientific">Nocardioides antri</name>
    <dbReference type="NCBI Taxonomy" id="2607659"/>
    <lineage>
        <taxon>Bacteria</taxon>
        <taxon>Bacillati</taxon>
        <taxon>Actinomycetota</taxon>
        <taxon>Actinomycetes</taxon>
        <taxon>Propionibacteriales</taxon>
        <taxon>Nocardioidaceae</taxon>
        <taxon>Nocardioides</taxon>
    </lineage>
</organism>
<dbReference type="RefSeq" id="WP_149748435.1">
    <property type="nucleotide sequence ID" value="NZ_VUJW01000001.1"/>
</dbReference>
<dbReference type="EMBL" id="VUJW01000001">
    <property type="protein sequence ID" value="KAA1428812.1"/>
    <property type="molecule type" value="Genomic_DNA"/>
</dbReference>
<feature type="domain" description="Ketoreductase" evidence="4">
    <location>
        <begin position="7"/>
        <end position="180"/>
    </location>
</feature>
<evidence type="ECO:0000259" key="4">
    <source>
        <dbReference type="SMART" id="SM00822"/>
    </source>
</evidence>
<accession>A0A5B1M726</accession>
<comment type="caution">
    <text evidence="5">The sequence shown here is derived from an EMBL/GenBank/DDBJ whole genome shotgun (WGS) entry which is preliminary data.</text>
</comment>
<proteinExistence type="inferred from homology"/>
<dbReference type="PANTHER" id="PTHR44169">
    <property type="entry name" value="NADPH-DEPENDENT 1-ACYLDIHYDROXYACETONE PHOSPHATE REDUCTASE"/>
    <property type="match status" value="1"/>
</dbReference>
<comment type="similarity">
    <text evidence="1 3">Belongs to the short-chain dehydrogenases/reductases (SDR) family.</text>
</comment>
<evidence type="ECO:0000313" key="6">
    <source>
        <dbReference type="Proteomes" id="UP000324351"/>
    </source>
</evidence>
<reference evidence="5 6" key="1">
    <citation type="submission" date="2019-09" db="EMBL/GenBank/DDBJ databases">
        <title>Nocardioides panacisoli sp. nov., isolated from the soil of a ginseng field.</title>
        <authorList>
            <person name="Cho C."/>
        </authorList>
    </citation>
    <scope>NUCLEOTIDE SEQUENCE [LARGE SCALE GENOMIC DNA]</scope>
    <source>
        <strain evidence="5 6">BN140041</strain>
    </source>
</reference>
<dbReference type="InterPro" id="IPR002347">
    <property type="entry name" value="SDR_fam"/>
</dbReference>
<dbReference type="CDD" id="cd05374">
    <property type="entry name" value="17beta-HSD-like_SDR_c"/>
    <property type="match status" value="1"/>
</dbReference>
<dbReference type="Pfam" id="PF00106">
    <property type="entry name" value="adh_short"/>
    <property type="match status" value="1"/>
</dbReference>
<reference evidence="5 6" key="2">
    <citation type="submission" date="2019-09" db="EMBL/GenBank/DDBJ databases">
        <authorList>
            <person name="Jin C."/>
        </authorList>
    </citation>
    <scope>NUCLEOTIDE SEQUENCE [LARGE SCALE GENOMIC DNA]</scope>
    <source>
        <strain evidence="5 6">BN140041</strain>
    </source>
</reference>
<evidence type="ECO:0000256" key="1">
    <source>
        <dbReference type="ARBA" id="ARBA00006484"/>
    </source>
</evidence>
<dbReference type="PRINTS" id="PR00080">
    <property type="entry name" value="SDRFAMILY"/>
</dbReference>
<dbReference type="SUPFAM" id="SSF51735">
    <property type="entry name" value="NAD(P)-binding Rossmann-fold domains"/>
    <property type="match status" value="1"/>
</dbReference>
<gene>
    <name evidence="5" type="ORF">F0U47_00905</name>
</gene>
<dbReference type="GO" id="GO:0016491">
    <property type="term" value="F:oxidoreductase activity"/>
    <property type="evidence" value="ECO:0007669"/>
    <property type="project" value="UniProtKB-KW"/>
</dbReference>
<dbReference type="InterPro" id="IPR036291">
    <property type="entry name" value="NAD(P)-bd_dom_sf"/>
</dbReference>
<keyword evidence="6" id="KW-1185">Reference proteome</keyword>
<sequence length="280" mass="29543">MTTPTNRTVLITGCSSGIGEATAARLVRAGWDVYATARRPETLTALADAGCTTLALDVTDEASMSTAVDAVLAGAGQIDALVNNAGYSQSGALESVDVDDVRRQFETNVFGLLRLTQLVLPHMRERRSGRIVNIGSMGGKLTFPGGGVYHASKYAVEALSDALRFEVAGFGIQVVLIEPGLITTNFEAAVAAGMPAGEGPYAAFNEAVMKSTSEAYDGPMARLGGPPEAVAKVIEKALTKAHPKPRYLVTPSAYGAIVTRRIMPDRAWDLAMKAQFPQPR</sequence>
<dbReference type="AlphaFoldDB" id="A0A5B1M726"/>
<evidence type="ECO:0000256" key="3">
    <source>
        <dbReference type="RuleBase" id="RU000363"/>
    </source>
</evidence>
<dbReference type="PANTHER" id="PTHR44169:SF6">
    <property type="entry name" value="NADPH-DEPENDENT 1-ACYLDIHYDROXYACETONE PHOSPHATE REDUCTASE"/>
    <property type="match status" value="1"/>
</dbReference>
<evidence type="ECO:0000313" key="5">
    <source>
        <dbReference type="EMBL" id="KAA1428812.1"/>
    </source>
</evidence>
<dbReference type="SMART" id="SM00822">
    <property type="entry name" value="PKS_KR"/>
    <property type="match status" value="1"/>
</dbReference>